<reference evidence="3 4" key="1">
    <citation type="submission" date="2015-07" db="EMBL/GenBank/DDBJ databases">
        <title>Draft Genome Sequence of Malassezia furfur CBS1878 and Malassezia pachydermatis CBS1879.</title>
        <authorList>
            <person name="Triana S."/>
            <person name="Ohm R."/>
            <person name="Gonzalez A."/>
            <person name="DeCock H."/>
            <person name="Restrepo S."/>
            <person name="Celis A."/>
        </authorList>
    </citation>
    <scope>NUCLEOTIDE SEQUENCE [LARGE SCALE GENOMIC DNA]</scope>
    <source>
        <strain evidence="3 4">CBS 1879</strain>
    </source>
</reference>
<dbReference type="Proteomes" id="UP000037751">
    <property type="component" value="Unassembled WGS sequence"/>
</dbReference>
<dbReference type="GeneID" id="28727083"/>
<sequence length="202" mass="22554">MSNNVYEPIASHALRAFPHLKAPGFESSKVFAVTALYLASPPPGFPSQGYLAKNLASLYLFVIHPSEHGRRSRALTKSTPEIFYINITRNKIEVGRGHPPNSNSSSLFSRKNRKVVVMECSDTDMVNIATGKSQVQSLLDAGKLRFKGKLDYLEKISRILHHERSELYKSVTTEPRERPDDNMVVDEEALGQSMGSVPRARL</sequence>
<dbReference type="STRING" id="77020.A0A0M8MWP8"/>
<evidence type="ECO:0000313" key="4">
    <source>
        <dbReference type="Proteomes" id="UP000037751"/>
    </source>
</evidence>
<evidence type="ECO:0000313" key="3">
    <source>
        <dbReference type="EMBL" id="KOS15091.1"/>
    </source>
</evidence>
<dbReference type="Pfam" id="PF02036">
    <property type="entry name" value="SCP2"/>
    <property type="match status" value="1"/>
</dbReference>
<dbReference type="OrthoDB" id="10265837at2759"/>
<feature type="domain" description="SCP2" evidence="2">
    <location>
        <begin position="112"/>
        <end position="160"/>
    </location>
</feature>
<dbReference type="InterPro" id="IPR003033">
    <property type="entry name" value="SCP2_sterol-bd_dom"/>
</dbReference>
<name>A0A0M8MWP8_9BASI</name>
<accession>A0A0M8MWP8</accession>
<comment type="caution">
    <text evidence="3">The sequence shown here is derived from an EMBL/GenBank/DDBJ whole genome shotgun (WGS) entry which is preliminary data.</text>
</comment>
<gene>
    <name evidence="3" type="ORF">Malapachy_0693</name>
</gene>
<evidence type="ECO:0000259" key="2">
    <source>
        <dbReference type="Pfam" id="PF02036"/>
    </source>
</evidence>
<dbReference type="EMBL" id="LGAV01000003">
    <property type="protein sequence ID" value="KOS15091.1"/>
    <property type="molecule type" value="Genomic_DNA"/>
</dbReference>
<organism evidence="3 4">
    <name type="scientific">Malassezia pachydermatis</name>
    <dbReference type="NCBI Taxonomy" id="77020"/>
    <lineage>
        <taxon>Eukaryota</taxon>
        <taxon>Fungi</taxon>
        <taxon>Dikarya</taxon>
        <taxon>Basidiomycota</taxon>
        <taxon>Ustilaginomycotina</taxon>
        <taxon>Malasseziomycetes</taxon>
        <taxon>Malasseziales</taxon>
        <taxon>Malasseziaceae</taxon>
        <taxon>Malassezia</taxon>
    </lineage>
</organism>
<dbReference type="Gene3D" id="3.30.1050.10">
    <property type="entry name" value="SCP2 sterol-binding domain"/>
    <property type="match status" value="1"/>
</dbReference>
<keyword evidence="4" id="KW-1185">Reference proteome</keyword>
<proteinExistence type="predicted"/>
<evidence type="ECO:0000256" key="1">
    <source>
        <dbReference type="SAM" id="MobiDB-lite"/>
    </source>
</evidence>
<dbReference type="VEuPathDB" id="FungiDB:Malapachy_0693"/>
<dbReference type="InterPro" id="IPR036527">
    <property type="entry name" value="SCP2_sterol-bd_dom_sf"/>
</dbReference>
<dbReference type="RefSeq" id="XP_017992723.1">
    <property type="nucleotide sequence ID" value="XM_018135208.1"/>
</dbReference>
<protein>
    <recommendedName>
        <fullName evidence="2">SCP2 domain-containing protein</fullName>
    </recommendedName>
</protein>
<feature type="region of interest" description="Disordered" evidence="1">
    <location>
        <begin position="170"/>
        <end position="202"/>
    </location>
</feature>
<dbReference type="SUPFAM" id="SSF55718">
    <property type="entry name" value="SCP-like"/>
    <property type="match status" value="1"/>
</dbReference>
<dbReference type="AlphaFoldDB" id="A0A0M8MWP8"/>